<dbReference type="Pfam" id="PF01476">
    <property type="entry name" value="LysM"/>
    <property type="match status" value="1"/>
</dbReference>
<reference evidence="4 5" key="1">
    <citation type="submission" date="2016-10" db="EMBL/GenBank/DDBJ databases">
        <authorList>
            <person name="de Groot N.N."/>
        </authorList>
    </citation>
    <scope>NUCLEOTIDE SEQUENCE [LARGE SCALE GENOMIC DNA]</scope>
    <source>
        <strain evidence="4 5">DSM 44993</strain>
    </source>
</reference>
<dbReference type="InterPro" id="IPR011990">
    <property type="entry name" value="TPR-like_helical_dom_sf"/>
</dbReference>
<dbReference type="SMART" id="SM00257">
    <property type="entry name" value="LysM"/>
    <property type="match status" value="2"/>
</dbReference>
<dbReference type="InterPro" id="IPR036779">
    <property type="entry name" value="LysM_dom_sf"/>
</dbReference>
<protein>
    <submittedName>
        <fullName evidence="4">LysM domain-containing protein</fullName>
    </submittedName>
</protein>
<feature type="compositionally biased region" description="Low complexity" evidence="1">
    <location>
        <begin position="136"/>
        <end position="148"/>
    </location>
</feature>
<feature type="region of interest" description="Disordered" evidence="1">
    <location>
        <begin position="136"/>
        <end position="178"/>
    </location>
</feature>
<evidence type="ECO:0000259" key="3">
    <source>
        <dbReference type="PROSITE" id="PS51782"/>
    </source>
</evidence>
<dbReference type="Gene3D" id="1.10.10.10">
    <property type="entry name" value="Winged helix-like DNA-binding domain superfamily/Winged helix DNA-binding domain"/>
    <property type="match status" value="1"/>
</dbReference>
<dbReference type="Pfam" id="PF03704">
    <property type="entry name" value="BTAD"/>
    <property type="match status" value="1"/>
</dbReference>
<accession>A0A1H8YNM9</accession>
<dbReference type="Gene3D" id="1.25.40.10">
    <property type="entry name" value="Tetratricopeptide repeat domain"/>
    <property type="match status" value="1"/>
</dbReference>
<dbReference type="InterPro" id="IPR036388">
    <property type="entry name" value="WH-like_DNA-bd_sf"/>
</dbReference>
<evidence type="ECO:0000256" key="1">
    <source>
        <dbReference type="SAM" id="MobiDB-lite"/>
    </source>
</evidence>
<evidence type="ECO:0000256" key="2">
    <source>
        <dbReference type="SAM" id="Phobius"/>
    </source>
</evidence>
<dbReference type="SUPFAM" id="SSF54106">
    <property type="entry name" value="LysM domain"/>
    <property type="match status" value="1"/>
</dbReference>
<dbReference type="GO" id="GO:0003677">
    <property type="term" value="F:DNA binding"/>
    <property type="evidence" value="ECO:0007669"/>
    <property type="project" value="InterPro"/>
</dbReference>
<dbReference type="InterPro" id="IPR051677">
    <property type="entry name" value="AfsR-DnrI-RedD_regulator"/>
</dbReference>
<dbReference type="RefSeq" id="WP_091628680.1">
    <property type="nucleotide sequence ID" value="NZ_FOEF01000031.1"/>
</dbReference>
<feature type="transmembrane region" description="Helical" evidence="2">
    <location>
        <begin position="69"/>
        <end position="94"/>
    </location>
</feature>
<dbReference type="SUPFAM" id="SSF46894">
    <property type="entry name" value="C-terminal effector domain of the bipartite response regulators"/>
    <property type="match status" value="1"/>
</dbReference>
<keyword evidence="5" id="KW-1185">Reference proteome</keyword>
<name>A0A1H8YNM9_9PSEU</name>
<gene>
    <name evidence="4" type="ORF">SAMN04489732_13143</name>
</gene>
<evidence type="ECO:0000313" key="5">
    <source>
        <dbReference type="Proteomes" id="UP000198582"/>
    </source>
</evidence>
<organism evidence="4 5">
    <name type="scientific">Amycolatopsis saalfeldensis</name>
    <dbReference type="NCBI Taxonomy" id="394193"/>
    <lineage>
        <taxon>Bacteria</taxon>
        <taxon>Bacillati</taxon>
        <taxon>Actinomycetota</taxon>
        <taxon>Actinomycetes</taxon>
        <taxon>Pseudonocardiales</taxon>
        <taxon>Pseudonocardiaceae</taxon>
        <taxon>Amycolatopsis</taxon>
    </lineage>
</organism>
<feature type="domain" description="LysM" evidence="3">
    <location>
        <begin position="188"/>
        <end position="236"/>
    </location>
</feature>
<dbReference type="PANTHER" id="PTHR35807">
    <property type="entry name" value="TRANSCRIPTIONAL REGULATOR REDD-RELATED"/>
    <property type="match status" value="1"/>
</dbReference>
<dbReference type="PROSITE" id="PS51782">
    <property type="entry name" value="LYSM"/>
    <property type="match status" value="2"/>
</dbReference>
<dbReference type="Proteomes" id="UP000198582">
    <property type="component" value="Unassembled WGS sequence"/>
</dbReference>
<dbReference type="InterPro" id="IPR016032">
    <property type="entry name" value="Sig_transdc_resp-reg_C-effctor"/>
</dbReference>
<feature type="domain" description="LysM" evidence="3">
    <location>
        <begin position="254"/>
        <end position="310"/>
    </location>
</feature>
<dbReference type="AlphaFoldDB" id="A0A1H8YNM9"/>
<proteinExistence type="predicted"/>
<dbReference type="InterPro" id="IPR005158">
    <property type="entry name" value="BTAD"/>
</dbReference>
<feature type="region of interest" description="Disordered" evidence="1">
    <location>
        <begin position="673"/>
        <end position="709"/>
    </location>
</feature>
<feature type="transmembrane region" description="Helical" evidence="2">
    <location>
        <begin position="376"/>
        <end position="397"/>
    </location>
</feature>
<dbReference type="CDD" id="cd00118">
    <property type="entry name" value="LysM"/>
    <property type="match status" value="2"/>
</dbReference>
<keyword evidence="2" id="KW-0812">Transmembrane</keyword>
<feature type="compositionally biased region" description="Polar residues" evidence="1">
    <location>
        <begin position="683"/>
        <end position="707"/>
    </location>
</feature>
<keyword evidence="2" id="KW-0472">Membrane</keyword>
<dbReference type="SMART" id="SM01043">
    <property type="entry name" value="BTAD"/>
    <property type="match status" value="1"/>
</dbReference>
<dbReference type="Gene3D" id="3.10.350.10">
    <property type="entry name" value="LysM domain"/>
    <property type="match status" value="2"/>
</dbReference>
<dbReference type="OrthoDB" id="8444614at2"/>
<dbReference type="GO" id="GO:0006355">
    <property type="term" value="P:regulation of DNA-templated transcription"/>
    <property type="evidence" value="ECO:0007669"/>
    <property type="project" value="InterPro"/>
</dbReference>
<dbReference type="STRING" id="394193.SAMN04489732_13143"/>
<sequence length="1012" mass="107572">MTTTAERVRGVLAALALLAFIAGVPCGLLALGAGPARLVPGRWPDPVPISQWPERIWNALRWAWLTGDLVLWLIIAVAWAGWLALTISVIVEVLRQTRHGVRAVRGLVGRVPRGRWIAGLVAAVVVASSAGTAVAANGPPAAPAAATAPPWPHPHPTAASRATAAGTGPDPAARADAPVAAAAPGDTVRYTVVHGDTLWGLAERHLGAGIRYHEIVRLNPTLHAPDDLQPGWTLRLPPDATGLLHLADTAVTGRTVTVQPADTLSGIAERELGDPDAWREIFDLNEGRTQPDGRVLRHPDRLLPGWTLVLPAEPPAPPAAPPDTPAPAAPPQAPPSAPAQELPTDPPVSLAQPAPPAPRGGQQHAPAVHIDTGVSLSTGAFVGLGLAALITLAMITVRLRRRRWYRPGSQDADPAGLPVVRALRIAHDAATRAPDEDGMLAASALPGWVRPAEMTTRDRARATTRAVLPAQGTPLGVRDGQAIALDLARTQGLGLVGPGAHAAARALIVTVLAHATDDGLHTVIVIPAADARTLFGHDLKDRAPQRLCIVEDLPAALDVLDTELLARTHEADVAWHDPPARAPLPRNGTVLVIAAPTPDTVRRADTILENGAHHGLAGMFLGPWQPGGTAHIRDDGTVETTSPTLKDNLSGARLFTLPGTDARDLLALLHAAEPGDDDPTRSPAGTTDDSATSQPSRAGNPATSTERGISEYEFIPAVPDNETAAPTVSAVLDTPALRPAATTTTAGHPPTRTSPATRLHLQVLGRLHLTRANADPRDLIDAFAPRQREILVYLALHRTGCRRETLTAALWPDAPGERPYNSFHATLSQLRRALRRTTGDDALDLIVLHDGRYGLDPTTVTIDLWQLQDALATSRGGPPADAIAALNRVTELYCADLAEGIAADWIDGPREALRRDVLDTLSTLVRRVRHDDPGHALALLEHARWLDPYNEAIYRDLMRTQARLGRHDSIPRTLHLLTTALAELDQRPTRGTHELADALQQPRNDRQNRQAS</sequence>
<keyword evidence="2" id="KW-1133">Transmembrane helix</keyword>
<evidence type="ECO:0000313" key="4">
    <source>
        <dbReference type="EMBL" id="SEP53804.1"/>
    </source>
</evidence>
<feature type="region of interest" description="Disordered" evidence="1">
    <location>
        <begin position="307"/>
        <end position="365"/>
    </location>
</feature>
<dbReference type="SUPFAM" id="SSF48452">
    <property type="entry name" value="TPR-like"/>
    <property type="match status" value="1"/>
</dbReference>
<feature type="compositionally biased region" description="Low complexity" evidence="1">
    <location>
        <begin position="156"/>
        <end position="178"/>
    </location>
</feature>
<feature type="compositionally biased region" description="Pro residues" evidence="1">
    <location>
        <begin position="312"/>
        <end position="337"/>
    </location>
</feature>
<dbReference type="EMBL" id="FOEF01000031">
    <property type="protein sequence ID" value="SEP53804.1"/>
    <property type="molecule type" value="Genomic_DNA"/>
</dbReference>
<dbReference type="InterPro" id="IPR018392">
    <property type="entry name" value="LysM"/>
</dbReference>